<keyword evidence="5 6" id="KW-0472">Membrane</keyword>
<protein>
    <submittedName>
        <fullName evidence="8">Putative ABC transport system permease protein</fullName>
    </submittedName>
</protein>
<keyword evidence="4 6" id="KW-1133">Transmembrane helix</keyword>
<dbReference type="Pfam" id="PF02687">
    <property type="entry name" value="FtsX"/>
    <property type="match status" value="1"/>
</dbReference>
<keyword evidence="6" id="KW-0813">Transport</keyword>
<keyword evidence="2 6" id="KW-1003">Cell membrane</keyword>
<dbReference type="InterPro" id="IPR052536">
    <property type="entry name" value="ABC-4_Integral_Memb_Prot"/>
</dbReference>
<dbReference type="InterPro" id="IPR003838">
    <property type="entry name" value="ABC3_permease_C"/>
</dbReference>
<comment type="subcellular location">
    <subcellularLocation>
        <location evidence="1 6">Cell membrane</location>
        <topology evidence="1 6">Multi-pass membrane protein</topology>
    </subcellularLocation>
</comment>
<feature type="transmembrane region" description="Helical" evidence="6">
    <location>
        <begin position="608"/>
        <end position="627"/>
    </location>
</feature>
<evidence type="ECO:0000256" key="5">
    <source>
        <dbReference type="ARBA" id="ARBA00023136"/>
    </source>
</evidence>
<dbReference type="EMBL" id="FMKA01000028">
    <property type="protein sequence ID" value="SCP98914.1"/>
    <property type="molecule type" value="Genomic_DNA"/>
</dbReference>
<feature type="transmembrane region" description="Helical" evidence="6">
    <location>
        <begin position="62"/>
        <end position="83"/>
    </location>
</feature>
<feature type="transmembrane region" description="Helical" evidence="6">
    <location>
        <begin position="639"/>
        <end position="660"/>
    </location>
</feature>
<feature type="transmembrane region" description="Helical" evidence="6">
    <location>
        <begin position="149"/>
        <end position="172"/>
    </location>
</feature>
<dbReference type="GO" id="GO:0055085">
    <property type="term" value="P:transmembrane transport"/>
    <property type="evidence" value="ECO:0007669"/>
    <property type="project" value="UniProtKB-UniRule"/>
</dbReference>
<feature type="transmembrane region" description="Helical" evidence="6">
    <location>
        <begin position="285"/>
        <end position="310"/>
    </location>
</feature>
<dbReference type="PIRSF" id="PIRSF018968">
    <property type="entry name" value="ABC_permease_BceB"/>
    <property type="match status" value="1"/>
</dbReference>
<dbReference type="PANTHER" id="PTHR46795">
    <property type="entry name" value="ABC TRANSPORTER PERMEASE-RELATED-RELATED"/>
    <property type="match status" value="1"/>
</dbReference>
<proteinExistence type="inferred from homology"/>
<dbReference type="STRING" id="1619234.SAMN05421730_102840"/>
<dbReference type="OrthoDB" id="9781780at2"/>
<feature type="transmembrane region" description="Helical" evidence="6">
    <location>
        <begin position="201"/>
        <end position="221"/>
    </location>
</feature>
<dbReference type="InterPro" id="IPR027022">
    <property type="entry name" value="ABC_permease_BceB-typ"/>
</dbReference>
<feature type="transmembrane region" description="Helical" evidence="6">
    <location>
        <begin position="227"/>
        <end position="257"/>
    </location>
</feature>
<feature type="domain" description="ABC3 transporter permease C-terminal" evidence="7">
    <location>
        <begin position="63"/>
        <end position="183"/>
    </location>
</feature>
<dbReference type="RefSeq" id="WP_091236120.1">
    <property type="nucleotide sequence ID" value="NZ_FMKA01000028.1"/>
</dbReference>
<gene>
    <name evidence="8" type="ORF">SAMN05421730_102840</name>
</gene>
<reference evidence="8 9" key="1">
    <citation type="submission" date="2016-09" db="EMBL/GenBank/DDBJ databases">
        <authorList>
            <person name="Capua I."/>
            <person name="De Benedictis P."/>
            <person name="Joannis T."/>
            <person name="Lombin L.H."/>
            <person name="Cattoli G."/>
        </authorList>
    </citation>
    <scope>NUCLEOTIDE SEQUENCE [LARGE SCALE GENOMIC DNA]</scope>
    <source>
        <strain evidence="8 9">GluBS11</strain>
    </source>
</reference>
<evidence type="ECO:0000256" key="6">
    <source>
        <dbReference type="PIRNR" id="PIRNR018968"/>
    </source>
</evidence>
<evidence type="ECO:0000313" key="9">
    <source>
        <dbReference type="Proteomes" id="UP000199315"/>
    </source>
</evidence>
<evidence type="ECO:0000256" key="4">
    <source>
        <dbReference type="ARBA" id="ARBA00022989"/>
    </source>
</evidence>
<keyword evidence="3 6" id="KW-0812">Transmembrane</keyword>
<dbReference type="Proteomes" id="UP000199315">
    <property type="component" value="Unassembled WGS sequence"/>
</dbReference>
<evidence type="ECO:0000256" key="1">
    <source>
        <dbReference type="ARBA" id="ARBA00004651"/>
    </source>
</evidence>
<organism evidence="8 9">
    <name type="scientific">Anaerobium acetethylicum</name>
    <dbReference type="NCBI Taxonomy" id="1619234"/>
    <lineage>
        <taxon>Bacteria</taxon>
        <taxon>Bacillati</taxon>
        <taxon>Bacillota</taxon>
        <taxon>Clostridia</taxon>
        <taxon>Lachnospirales</taxon>
        <taxon>Lachnospiraceae</taxon>
        <taxon>Anaerobium</taxon>
    </lineage>
</organism>
<evidence type="ECO:0000313" key="8">
    <source>
        <dbReference type="EMBL" id="SCP98914.1"/>
    </source>
</evidence>
<dbReference type="PANTHER" id="PTHR46795:SF3">
    <property type="entry name" value="ABC TRANSPORTER PERMEASE"/>
    <property type="match status" value="1"/>
</dbReference>
<sequence>MKAGFYSKLAIDGIRKNRRMYLPYLLTCVLMVAMFYILAYLSNAPFMEYMPGSASLQSVMNLGSFVIAAFAVIFLFYTNSFLLRRRKKEFGLFNILGMDKHSISRILFWETLIIAGLSLIGGLGFGIALSKLAELGLTNIIGGDVSYEFTVPGLVVRNTSIIFAILFFLIYLNAVRHVRFSNPVELIRSENVGEKPPKANWFPGILGVLILGAAYYLAVSIENPVDALVWFFVAVILVIVGTYLIFIAGSVLLCRILQKNRRYYYKKNHFISVSSMAYRMKNNGAGLASICILLTMVLVMISSTTCLYFGKEDSLHSRYPRDISARIDFEHIEQAKEDNISLVRDTIDKTVRENNVNMSNVWDYRESQVSGMLRDGNVEVNADDTLSVNYDELVTVHFIPLEDYNRMIGKNTILSEGEALAFSVKISNLPEYRTVGGVKLHVVERLASLPIDATSTAEMIPNLYLVVPDLDKTLASLSELVDSNGNRMLITSWYYGFDTDIEVAGQIDMRNDIREDLGQMNEGDQGGFTSYSCESIAAERDDFYGTYGGLFFLGIMLSIVFLVAAVLIIYYKQISEGYEDQSRFDIMQKVGMTKQDIRKSINSQMLTVFYLPIIFAVIHLGFAFPMIRKLLLLFGLNNLILLLTTTGISIVIIAFFYAVVYRMTSNAYYSIVSGARE</sequence>
<feature type="transmembrane region" description="Helical" evidence="6">
    <location>
        <begin position="21"/>
        <end position="42"/>
    </location>
</feature>
<evidence type="ECO:0000256" key="2">
    <source>
        <dbReference type="ARBA" id="ARBA00022475"/>
    </source>
</evidence>
<name>A0A1D3TX83_9FIRM</name>
<dbReference type="GO" id="GO:0005886">
    <property type="term" value="C:plasma membrane"/>
    <property type="evidence" value="ECO:0007669"/>
    <property type="project" value="UniProtKB-SubCell"/>
</dbReference>
<feature type="transmembrane region" description="Helical" evidence="6">
    <location>
        <begin position="106"/>
        <end position="129"/>
    </location>
</feature>
<keyword evidence="9" id="KW-1185">Reference proteome</keyword>
<comment type="similarity">
    <text evidence="6">Belongs to the ABC-4 integral membrane protein family.</text>
</comment>
<evidence type="ECO:0000259" key="7">
    <source>
        <dbReference type="Pfam" id="PF02687"/>
    </source>
</evidence>
<accession>A0A1D3TX83</accession>
<dbReference type="AlphaFoldDB" id="A0A1D3TX83"/>
<evidence type="ECO:0000256" key="3">
    <source>
        <dbReference type="ARBA" id="ARBA00022692"/>
    </source>
</evidence>
<feature type="transmembrane region" description="Helical" evidence="6">
    <location>
        <begin position="550"/>
        <end position="571"/>
    </location>
</feature>